<keyword evidence="1" id="KW-0677">Repeat</keyword>
<reference evidence="6" key="1">
    <citation type="submission" date="2025-08" db="UniProtKB">
        <authorList>
            <consortium name="RefSeq"/>
        </authorList>
    </citation>
    <scope>IDENTIFICATION</scope>
    <source>
        <tissue evidence="6">Testes</tissue>
    </source>
</reference>
<evidence type="ECO:0000256" key="4">
    <source>
        <dbReference type="SAM" id="MobiDB-lite"/>
    </source>
</evidence>
<evidence type="ECO:0000256" key="2">
    <source>
        <dbReference type="ARBA" id="ARBA00023043"/>
    </source>
</evidence>
<feature type="region of interest" description="Disordered" evidence="4">
    <location>
        <begin position="720"/>
        <end position="820"/>
    </location>
</feature>
<dbReference type="RefSeq" id="XP_006817897.1">
    <property type="nucleotide sequence ID" value="XM_006817834.1"/>
</dbReference>
<organism evidence="5 6">
    <name type="scientific">Saccoglossus kowalevskii</name>
    <name type="common">Acorn worm</name>
    <dbReference type="NCBI Taxonomy" id="10224"/>
    <lineage>
        <taxon>Eukaryota</taxon>
        <taxon>Metazoa</taxon>
        <taxon>Hemichordata</taxon>
        <taxon>Enteropneusta</taxon>
        <taxon>Harrimaniidae</taxon>
        <taxon>Saccoglossus</taxon>
    </lineage>
</organism>
<feature type="compositionally biased region" description="Basic and acidic residues" evidence="4">
    <location>
        <begin position="650"/>
        <end position="667"/>
    </location>
</feature>
<feature type="repeat" description="ANK" evidence="3">
    <location>
        <begin position="44"/>
        <end position="77"/>
    </location>
</feature>
<feature type="compositionally biased region" description="Basic residues" evidence="4">
    <location>
        <begin position="905"/>
        <end position="915"/>
    </location>
</feature>
<feature type="region of interest" description="Disordered" evidence="4">
    <location>
        <begin position="301"/>
        <end position="369"/>
    </location>
</feature>
<name>A0ABM0MD06_SACKO</name>
<feature type="compositionally biased region" description="Low complexity" evidence="4">
    <location>
        <begin position="331"/>
        <end position="342"/>
    </location>
</feature>
<dbReference type="SUPFAM" id="SSF48403">
    <property type="entry name" value="Ankyrin repeat"/>
    <property type="match status" value="1"/>
</dbReference>
<gene>
    <name evidence="6" type="primary">LOC102802744</name>
</gene>
<dbReference type="Pfam" id="PF12796">
    <property type="entry name" value="Ank_2"/>
    <property type="match status" value="1"/>
</dbReference>
<accession>A0ABM0MD06</accession>
<dbReference type="PROSITE" id="PS50297">
    <property type="entry name" value="ANK_REP_REGION"/>
    <property type="match status" value="2"/>
</dbReference>
<dbReference type="GeneID" id="102802744"/>
<feature type="compositionally biased region" description="Polar residues" evidence="4">
    <location>
        <begin position="407"/>
        <end position="420"/>
    </location>
</feature>
<dbReference type="PANTHER" id="PTHR24189:SF50">
    <property type="entry name" value="ANKYRIN REPEAT AND SOCS BOX PROTEIN 2"/>
    <property type="match status" value="1"/>
</dbReference>
<feature type="compositionally biased region" description="Basic and acidic residues" evidence="4">
    <location>
        <begin position="309"/>
        <end position="329"/>
    </location>
</feature>
<protein>
    <submittedName>
        <fullName evidence="6">Ankyrin-2-like</fullName>
    </submittedName>
</protein>
<feature type="compositionally biased region" description="Polar residues" evidence="4">
    <location>
        <begin position="893"/>
        <end position="904"/>
    </location>
</feature>
<dbReference type="InterPro" id="IPR036770">
    <property type="entry name" value="Ankyrin_rpt-contain_sf"/>
</dbReference>
<feature type="compositionally biased region" description="Low complexity" evidence="4">
    <location>
        <begin position="421"/>
        <end position="432"/>
    </location>
</feature>
<dbReference type="PROSITE" id="PS50088">
    <property type="entry name" value="ANK_REPEAT"/>
    <property type="match status" value="2"/>
</dbReference>
<evidence type="ECO:0000256" key="1">
    <source>
        <dbReference type="ARBA" id="ARBA00022737"/>
    </source>
</evidence>
<feature type="region of interest" description="Disordered" evidence="4">
    <location>
        <begin position="881"/>
        <end position="915"/>
    </location>
</feature>
<feature type="repeat" description="ANK" evidence="3">
    <location>
        <begin position="78"/>
        <end position="103"/>
    </location>
</feature>
<feature type="compositionally biased region" description="Polar residues" evidence="4">
    <location>
        <begin position="752"/>
        <end position="766"/>
    </location>
</feature>
<feature type="compositionally biased region" description="Polar residues" evidence="4">
    <location>
        <begin position="493"/>
        <end position="509"/>
    </location>
</feature>
<dbReference type="InterPro" id="IPR050745">
    <property type="entry name" value="Multifunctional_regulatory"/>
</dbReference>
<dbReference type="Proteomes" id="UP000694865">
    <property type="component" value="Unplaced"/>
</dbReference>
<keyword evidence="2 3" id="KW-0040">ANK repeat</keyword>
<evidence type="ECO:0000313" key="5">
    <source>
        <dbReference type="Proteomes" id="UP000694865"/>
    </source>
</evidence>
<feature type="compositionally biased region" description="Basic and acidic residues" evidence="4">
    <location>
        <begin position="482"/>
        <end position="492"/>
    </location>
</feature>
<feature type="region of interest" description="Disordered" evidence="4">
    <location>
        <begin position="238"/>
        <end position="285"/>
    </location>
</feature>
<feature type="compositionally biased region" description="Polar residues" evidence="4">
    <location>
        <begin position="238"/>
        <end position="261"/>
    </location>
</feature>
<feature type="region of interest" description="Disordered" evidence="4">
    <location>
        <begin position="407"/>
        <end position="436"/>
    </location>
</feature>
<keyword evidence="5" id="KW-1185">Reference proteome</keyword>
<evidence type="ECO:0000256" key="3">
    <source>
        <dbReference type="PROSITE-ProRule" id="PRU00023"/>
    </source>
</evidence>
<feature type="region of interest" description="Disordered" evidence="4">
    <location>
        <begin position="613"/>
        <end position="667"/>
    </location>
</feature>
<dbReference type="PANTHER" id="PTHR24189">
    <property type="entry name" value="MYOTROPHIN"/>
    <property type="match status" value="1"/>
</dbReference>
<dbReference type="SMART" id="SM00248">
    <property type="entry name" value="ANK"/>
    <property type="match status" value="3"/>
</dbReference>
<proteinExistence type="predicted"/>
<feature type="region of interest" description="Disordered" evidence="4">
    <location>
        <begin position="465"/>
        <end position="509"/>
    </location>
</feature>
<evidence type="ECO:0000313" key="6">
    <source>
        <dbReference type="RefSeq" id="XP_006817897.1"/>
    </source>
</evidence>
<dbReference type="InterPro" id="IPR002110">
    <property type="entry name" value="Ankyrin_rpt"/>
</dbReference>
<dbReference type="Gene3D" id="1.25.40.20">
    <property type="entry name" value="Ankyrin repeat-containing domain"/>
    <property type="match status" value="1"/>
</dbReference>
<sequence>MASKRGNMSPNEKALMRAVKSAEFGEVSRLIIEQNVGVNFYDVFTQTPLMRACGLENATEIVALLLNSGANVNDQDKRGRTPLMLACTQEENIDVVKLLLDTGDLNPNLKDENKNTALMQNVSVGNHSVMQAMLEHKRYSQKLNVETVNDEGETPLLAAANMMDSMLANDNGNCSLNGDDIEEIKDIEKPTLNNICNDETSESNIVEYTSNDAMKKNTAFVNIDKNNSTKEADAEVLNESQSQSKINQLNSEASKSTTSLDTPDMKRNTAEVNIGNSTTKRDNVQELTTYQAAINQTTSETNHVMSSHQNEDSDKRGEVSDSVHQKDSEASILTLSLNSLDNSSKRQHTDSEVNTDISSTRKDDTQVLSAGEKSDNVNDTVTVTNTFTSTQNTSSLEKVDIQQNTFPNITTDKSSGSERYSQSVSVSRNGSSMDVQNISKSNTESCNVESVSGLITGYSNTDDSKAIGRLTPDPISVLPPIERNHDNNDMTSHRSASSQNRISPDTSNVLPPIEQKLVHDQTDQNKDCTVISLEGSNATASQGSPRDIFTPDPTSVLPAIEQRRIRSENDHPEKNVNRIENEHVQKVQGPNILPPIQHRGHSSELVLHTEQTTSLTVQEESITRERSSPVLPQENEHSSNTVEFTQPPREISKSRDGRISPANERDNNSKVEYAGIIVEERKEEYVENTHIVRQKNRRIGRVSPAMALLPLVDETEVKHKEDYSTGTVKGEPVSRHSTPALHVRPRSRALEVNTTEIKTDSLNPGDSSPRSPREPLPPVLLRRPSETIIENLESNRIIPPSRKGERKTPSPLPNTPRPSLAEAATVKMKLNRWLLVPDSKRKGHEVEVYKTKSGRIIHPNVKKGTQGIIIAKLKAKGLRAKQKKAAAARQAGTSTQQSMKSPVKSSRRTKVYNTA</sequence>